<proteinExistence type="predicted"/>
<dbReference type="EMBL" id="KI913835">
    <property type="protein sequence ID" value="ETV63558.1"/>
    <property type="molecule type" value="Genomic_DNA"/>
</dbReference>
<evidence type="ECO:0000313" key="1">
    <source>
        <dbReference type="EMBL" id="ETV63558.1"/>
    </source>
</evidence>
<protein>
    <submittedName>
        <fullName evidence="1">Uncharacterized protein</fullName>
    </submittedName>
</protein>
<dbReference type="AlphaFoldDB" id="W4FA34"/>
<gene>
    <name evidence="1" type="ORF">H257_19517</name>
</gene>
<reference evidence="1" key="1">
    <citation type="submission" date="2013-12" db="EMBL/GenBank/DDBJ databases">
        <title>The Genome Sequence of Aphanomyces astaci APO3.</title>
        <authorList>
            <consortium name="The Broad Institute Genomics Platform"/>
            <person name="Russ C."/>
            <person name="Tyler B."/>
            <person name="van West P."/>
            <person name="Dieguez-Uribeondo J."/>
            <person name="Young S.K."/>
            <person name="Zeng Q."/>
            <person name="Gargeya S."/>
            <person name="Fitzgerald M."/>
            <person name="Abouelleil A."/>
            <person name="Alvarado L."/>
            <person name="Chapman S.B."/>
            <person name="Gainer-Dewar J."/>
            <person name="Goldberg J."/>
            <person name="Griggs A."/>
            <person name="Gujja S."/>
            <person name="Hansen M."/>
            <person name="Howarth C."/>
            <person name="Imamovic A."/>
            <person name="Ireland A."/>
            <person name="Larimer J."/>
            <person name="McCowan C."/>
            <person name="Murphy C."/>
            <person name="Pearson M."/>
            <person name="Poon T.W."/>
            <person name="Priest M."/>
            <person name="Roberts A."/>
            <person name="Saif S."/>
            <person name="Shea T."/>
            <person name="Sykes S."/>
            <person name="Wortman J."/>
            <person name="Nusbaum C."/>
            <person name="Birren B."/>
        </authorList>
    </citation>
    <scope>NUCLEOTIDE SEQUENCE [LARGE SCALE GENOMIC DNA]</scope>
    <source>
        <strain evidence="1">APO3</strain>
    </source>
</reference>
<organism evidence="1">
    <name type="scientific">Aphanomyces astaci</name>
    <name type="common">Crayfish plague agent</name>
    <dbReference type="NCBI Taxonomy" id="112090"/>
    <lineage>
        <taxon>Eukaryota</taxon>
        <taxon>Sar</taxon>
        <taxon>Stramenopiles</taxon>
        <taxon>Oomycota</taxon>
        <taxon>Saprolegniomycetes</taxon>
        <taxon>Saprolegniales</taxon>
        <taxon>Verrucalvaceae</taxon>
        <taxon>Aphanomyces</taxon>
    </lineage>
</organism>
<name>W4FA34_APHAT</name>
<feature type="non-terminal residue" evidence="1">
    <location>
        <position position="1"/>
    </location>
</feature>
<dbReference type="VEuPathDB" id="FungiDB:H257_19517"/>
<dbReference type="RefSeq" id="XP_009846959.1">
    <property type="nucleotide sequence ID" value="XM_009848657.1"/>
</dbReference>
<dbReference type="GeneID" id="20821513"/>
<accession>W4FA34</accession>
<sequence>HQTWAEQVTYEISPRTNAAELTRCFSHACTTTSYHMVQYLMWLGTFSATGLPYRDSGNVDDSLSSTALRWRTSLPKFEAILGRKLGDPPK</sequence>